<feature type="domain" description="TACO1/YebC-like N-terminal" evidence="4">
    <location>
        <begin position="39"/>
        <end position="109"/>
    </location>
</feature>
<dbReference type="SUPFAM" id="SSF75625">
    <property type="entry name" value="YebC-like"/>
    <property type="match status" value="1"/>
</dbReference>
<evidence type="ECO:0000256" key="1">
    <source>
        <dbReference type="ARBA" id="ARBA00004173"/>
    </source>
</evidence>
<comment type="subcellular location">
    <subcellularLocation>
        <location evidence="1">Mitochondrion</location>
    </subcellularLocation>
</comment>
<dbReference type="Gene3D" id="3.30.70.980">
    <property type="match status" value="2"/>
</dbReference>
<dbReference type="EMBL" id="JANBVO010000004">
    <property type="protein sequence ID" value="KAJ9154922.1"/>
    <property type="molecule type" value="Genomic_DNA"/>
</dbReference>
<dbReference type="InterPro" id="IPR049083">
    <property type="entry name" value="TACO1_YebC_N"/>
</dbReference>
<evidence type="ECO:0000313" key="6">
    <source>
        <dbReference type="Proteomes" id="UP001174694"/>
    </source>
</evidence>
<dbReference type="InterPro" id="IPR026564">
    <property type="entry name" value="Transcrip_reg_TACO1-like_dom3"/>
</dbReference>
<comment type="similarity">
    <text evidence="2">Belongs to the TACO1 family.</text>
</comment>
<accession>A0AA38RQR5</accession>
<comment type="caution">
    <text evidence="5">The sequence shown here is derived from an EMBL/GenBank/DDBJ whole genome shotgun (WGS) entry which is preliminary data.</text>
</comment>
<dbReference type="InterPro" id="IPR048300">
    <property type="entry name" value="TACO1_YebC-like_2nd/3rd_dom"/>
</dbReference>
<protein>
    <submittedName>
        <fullName evidence="5">DUF28 domain-containing protein</fullName>
    </submittedName>
</protein>
<dbReference type="GO" id="GO:0005739">
    <property type="term" value="C:mitochondrion"/>
    <property type="evidence" value="ECO:0007669"/>
    <property type="project" value="UniProtKB-SubCell"/>
</dbReference>
<sequence length="294" mass="31773">MAACTRGVRSLYQTAISSPICAQCRRPFGTSAALFSGHNKWSKIKHTKGAEDAKRSTMRAQISKNLTLYSKLYGPNPGDNPQLAATLAAAKKAGVPKNLIEQAIARGQGRSTTGASLDVMTYEVMVPPSVALILDVETDNKMRALQDLNQTVKKHGARTSGTEFFFSKMGRVVFEAKEGAGVEEVMDDAIEAGAEDIEADEEGNVVVWSQPSETMQIAKAVGGKFALNPLSSEIIWAAKEETLARIDSPQDLQKVADLVAALRELPDVQNVYSNAVKGEVSDEEWEKLDDNLDA</sequence>
<dbReference type="InterPro" id="IPR029072">
    <property type="entry name" value="YebC-like"/>
</dbReference>
<dbReference type="Pfam" id="PF20772">
    <property type="entry name" value="TACO1_YebC_N"/>
    <property type="match status" value="1"/>
</dbReference>
<dbReference type="InterPro" id="IPR017856">
    <property type="entry name" value="Integrase-like_N"/>
</dbReference>
<dbReference type="Proteomes" id="UP001174694">
    <property type="component" value="Unassembled WGS sequence"/>
</dbReference>
<organism evidence="5 6">
    <name type="scientific">Pleurostoma richardsiae</name>
    <dbReference type="NCBI Taxonomy" id="41990"/>
    <lineage>
        <taxon>Eukaryota</taxon>
        <taxon>Fungi</taxon>
        <taxon>Dikarya</taxon>
        <taxon>Ascomycota</taxon>
        <taxon>Pezizomycotina</taxon>
        <taxon>Sordariomycetes</taxon>
        <taxon>Sordariomycetidae</taxon>
        <taxon>Calosphaeriales</taxon>
        <taxon>Pleurostomataceae</taxon>
        <taxon>Pleurostoma</taxon>
    </lineage>
</organism>
<dbReference type="PANTHER" id="PTHR12532:SF0">
    <property type="entry name" value="TRANSLATIONAL ACTIVATOR OF CYTOCHROME C OXIDASE 1"/>
    <property type="match status" value="1"/>
</dbReference>
<evidence type="ECO:0000259" key="3">
    <source>
        <dbReference type="Pfam" id="PF01709"/>
    </source>
</evidence>
<reference evidence="5" key="1">
    <citation type="submission" date="2022-07" db="EMBL/GenBank/DDBJ databases">
        <title>Fungi with potential for degradation of polypropylene.</title>
        <authorList>
            <person name="Gostincar C."/>
        </authorList>
    </citation>
    <scope>NUCLEOTIDE SEQUENCE</scope>
    <source>
        <strain evidence="5">EXF-13308</strain>
    </source>
</reference>
<evidence type="ECO:0000313" key="5">
    <source>
        <dbReference type="EMBL" id="KAJ9154922.1"/>
    </source>
</evidence>
<proteinExistence type="inferred from homology"/>
<dbReference type="PANTHER" id="PTHR12532">
    <property type="entry name" value="TRANSLATIONAL ACTIVATOR OF CYTOCHROME C OXIDASE 1"/>
    <property type="match status" value="1"/>
</dbReference>
<dbReference type="Pfam" id="PF01709">
    <property type="entry name" value="Transcrip_reg"/>
    <property type="match status" value="1"/>
</dbReference>
<evidence type="ECO:0000259" key="4">
    <source>
        <dbReference type="Pfam" id="PF20772"/>
    </source>
</evidence>
<name>A0AA38RQR5_9PEZI</name>
<dbReference type="FunFam" id="1.10.10.200:FF:000002">
    <property type="entry name" value="Probable transcriptional regulatory protein CLM62_37755"/>
    <property type="match status" value="1"/>
</dbReference>
<dbReference type="AlphaFoldDB" id="A0AA38RQR5"/>
<keyword evidence="6" id="KW-1185">Reference proteome</keyword>
<dbReference type="Gene3D" id="1.10.10.200">
    <property type="match status" value="1"/>
</dbReference>
<feature type="domain" description="TACO1/YebC-like second and third" evidence="3">
    <location>
        <begin position="120"/>
        <end position="275"/>
    </location>
</feature>
<dbReference type="InterPro" id="IPR002876">
    <property type="entry name" value="Transcrip_reg_TACO1-like"/>
</dbReference>
<evidence type="ECO:0000256" key="2">
    <source>
        <dbReference type="ARBA" id="ARBA00008724"/>
    </source>
</evidence>
<gene>
    <name evidence="5" type="ORF">NKR23_g2199</name>
</gene>